<organism evidence="1 2">
    <name type="scientific">Trametes sanguinea</name>
    <dbReference type="NCBI Taxonomy" id="158606"/>
    <lineage>
        <taxon>Eukaryota</taxon>
        <taxon>Fungi</taxon>
        <taxon>Dikarya</taxon>
        <taxon>Basidiomycota</taxon>
        <taxon>Agaricomycotina</taxon>
        <taxon>Agaricomycetes</taxon>
        <taxon>Polyporales</taxon>
        <taxon>Polyporaceae</taxon>
        <taxon>Trametes</taxon>
    </lineage>
</organism>
<dbReference type="EMBL" id="JANSHE010004118">
    <property type="protein sequence ID" value="KAJ2980714.1"/>
    <property type="molecule type" value="Genomic_DNA"/>
</dbReference>
<accession>A0ACC1NNQ7</accession>
<name>A0ACC1NNQ7_9APHY</name>
<dbReference type="Proteomes" id="UP001144978">
    <property type="component" value="Unassembled WGS sequence"/>
</dbReference>
<proteinExistence type="predicted"/>
<protein>
    <submittedName>
        <fullName evidence="1">Uncharacterized protein</fullName>
    </submittedName>
</protein>
<gene>
    <name evidence="1" type="ORF">NUW54_g10965</name>
</gene>
<reference evidence="1" key="1">
    <citation type="submission" date="2022-08" db="EMBL/GenBank/DDBJ databases">
        <title>Genome Sequence of Pycnoporus sanguineus.</title>
        <authorList>
            <person name="Buettner E."/>
        </authorList>
    </citation>
    <scope>NUCLEOTIDE SEQUENCE</scope>
    <source>
        <strain evidence="1">CG-C14</strain>
    </source>
</reference>
<evidence type="ECO:0000313" key="2">
    <source>
        <dbReference type="Proteomes" id="UP001144978"/>
    </source>
</evidence>
<evidence type="ECO:0000313" key="1">
    <source>
        <dbReference type="EMBL" id="KAJ2980714.1"/>
    </source>
</evidence>
<sequence length="116" mass="14017">MPRRRHDSTTRYQPEKTDEEIHSKDKTYLEIGRSRPYFATVSNSVCLGSRNLIMPRRSTSRLKKELLHRTSGAERIDLYWYYDDGRQRSRYRRQRVSVEYSSVHSCCWLWRGVARE</sequence>
<comment type="caution">
    <text evidence="1">The sequence shown here is derived from an EMBL/GenBank/DDBJ whole genome shotgun (WGS) entry which is preliminary data.</text>
</comment>
<keyword evidence="2" id="KW-1185">Reference proteome</keyword>